<comment type="caution">
    <text evidence="1">The sequence shown here is derived from an EMBL/GenBank/DDBJ whole genome shotgun (WGS) entry which is preliminary data.</text>
</comment>
<sequence length="104" mass="11778">MRYVFIVLTFCFALPLMGQKSSQLPFNQKSYPQFYSGDALVTESKNQGHIKPILEGNNNQGKSTTKTKMWNMPILKPESNSSTPVFPVDSSQTYFLQVYPYAKG</sequence>
<accession>A0A0Q0XP36</accession>
<keyword evidence="2" id="KW-1185">Reference proteome</keyword>
<dbReference type="AlphaFoldDB" id="A0A0Q0XP36"/>
<name>A0A0Q0XP36_9FLAO</name>
<evidence type="ECO:0000313" key="2">
    <source>
        <dbReference type="Proteomes" id="UP000050827"/>
    </source>
</evidence>
<organism evidence="1 2">
    <name type="scientific">Flagellimonas eckloniae</name>
    <dbReference type="NCBI Taxonomy" id="346185"/>
    <lineage>
        <taxon>Bacteria</taxon>
        <taxon>Pseudomonadati</taxon>
        <taxon>Bacteroidota</taxon>
        <taxon>Flavobacteriia</taxon>
        <taxon>Flavobacteriales</taxon>
        <taxon>Flavobacteriaceae</taxon>
        <taxon>Flagellimonas</taxon>
    </lineage>
</organism>
<evidence type="ECO:0000313" key="1">
    <source>
        <dbReference type="EMBL" id="KQC30812.1"/>
    </source>
</evidence>
<dbReference type="RefSeq" id="WP_055396157.1">
    <property type="nucleotide sequence ID" value="NZ_LCTZ01000002.1"/>
</dbReference>
<gene>
    <name evidence="1" type="ORF">AAY42_13650</name>
</gene>
<dbReference type="STRING" id="346185.AAY42_13650"/>
<dbReference type="Proteomes" id="UP000050827">
    <property type="component" value="Unassembled WGS sequence"/>
</dbReference>
<reference evidence="1 2" key="1">
    <citation type="submission" date="2015-04" db="EMBL/GenBank/DDBJ databases">
        <title>Complete genome of flavobacterium.</title>
        <authorList>
            <person name="Kwon Y.M."/>
            <person name="Kim S.-J."/>
        </authorList>
    </citation>
    <scope>NUCLEOTIDE SEQUENCE [LARGE SCALE GENOMIC DNA]</scope>
    <source>
        <strain evidence="1 2">DK169</strain>
    </source>
</reference>
<proteinExistence type="predicted"/>
<protein>
    <submittedName>
        <fullName evidence="1">Uncharacterized protein</fullName>
    </submittedName>
</protein>
<dbReference type="EMBL" id="LCTZ01000002">
    <property type="protein sequence ID" value="KQC30812.1"/>
    <property type="molecule type" value="Genomic_DNA"/>
</dbReference>